<gene>
    <name evidence="2" type="ORF">HaLaN_12557</name>
</gene>
<name>A0A699Z0X5_HAELA</name>
<dbReference type="Proteomes" id="UP000485058">
    <property type="component" value="Unassembled WGS sequence"/>
</dbReference>
<feature type="non-terminal residue" evidence="2">
    <location>
        <position position="1"/>
    </location>
</feature>
<keyword evidence="3" id="KW-1185">Reference proteome</keyword>
<feature type="region of interest" description="Disordered" evidence="1">
    <location>
        <begin position="1"/>
        <end position="42"/>
    </location>
</feature>
<dbReference type="AlphaFoldDB" id="A0A699Z0X5"/>
<dbReference type="EMBL" id="BLLF01000958">
    <property type="protein sequence ID" value="GFH16183.1"/>
    <property type="molecule type" value="Genomic_DNA"/>
</dbReference>
<evidence type="ECO:0000313" key="2">
    <source>
        <dbReference type="EMBL" id="GFH16183.1"/>
    </source>
</evidence>
<accession>A0A699Z0X5</accession>
<reference evidence="2 3" key="1">
    <citation type="submission" date="2020-02" db="EMBL/GenBank/DDBJ databases">
        <title>Draft genome sequence of Haematococcus lacustris strain NIES-144.</title>
        <authorList>
            <person name="Morimoto D."/>
            <person name="Nakagawa S."/>
            <person name="Yoshida T."/>
            <person name="Sawayama S."/>
        </authorList>
    </citation>
    <scope>NUCLEOTIDE SEQUENCE [LARGE SCALE GENOMIC DNA]</scope>
    <source>
        <strain evidence="2 3">NIES-144</strain>
    </source>
</reference>
<protein>
    <recommendedName>
        <fullName evidence="4">PAS domain-containing protein</fullName>
    </recommendedName>
</protein>
<proteinExistence type="predicted"/>
<sequence>GPLCHLHQGAAAHAEGGRPGELCGADEELPHGAQGAQGRAASHESFLAGAAAHHCESEDADGCNQEDGLQCAHSGAGVPQHADEEQQQCEAAAGLRQVLGAHQARPMGGGKVVEEEQKNNIFSDLGGKAGDTGQPAWVKHMATVNDGKAVIVMDAQCIIQAANQVAHTMFGYAKNELR</sequence>
<feature type="non-terminal residue" evidence="2">
    <location>
        <position position="178"/>
    </location>
</feature>
<comment type="caution">
    <text evidence="2">The sequence shown here is derived from an EMBL/GenBank/DDBJ whole genome shotgun (WGS) entry which is preliminary data.</text>
</comment>
<organism evidence="2 3">
    <name type="scientific">Haematococcus lacustris</name>
    <name type="common">Green alga</name>
    <name type="synonym">Haematococcus pluvialis</name>
    <dbReference type="NCBI Taxonomy" id="44745"/>
    <lineage>
        <taxon>Eukaryota</taxon>
        <taxon>Viridiplantae</taxon>
        <taxon>Chlorophyta</taxon>
        <taxon>core chlorophytes</taxon>
        <taxon>Chlorophyceae</taxon>
        <taxon>CS clade</taxon>
        <taxon>Chlamydomonadales</taxon>
        <taxon>Haematococcaceae</taxon>
        <taxon>Haematococcus</taxon>
    </lineage>
</organism>
<evidence type="ECO:0000313" key="3">
    <source>
        <dbReference type="Proteomes" id="UP000485058"/>
    </source>
</evidence>
<evidence type="ECO:0000256" key="1">
    <source>
        <dbReference type="SAM" id="MobiDB-lite"/>
    </source>
</evidence>
<evidence type="ECO:0008006" key="4">
    <source>
        <dbReference type="Google" id="ProtNLM"/>
    </source>
</evidence>